<evidence type="ECO:0000313" key="1">
    <source>
        <dbReference type="EMBL" id="KAJ8117958.1"/>
    </source>
</evidence>
<reference evidence="1" key="1">
    <citation type="submission" date="2022-11" db="EMBL/GenBank/DDBJ databases">
        <title>Genome Sequence of Boeremia exigua.</title>
        <authorList>
            <person name="Buettner E."/>
        </authorList>
    </citation>
    <scope>NUCLEOTIDE SEQUENCE</scope>
    <source>
        <strain evidence="1">CU02</strain>
    </source>
</reference>
<gene>
    <name evidence="1" type="ORF">OPT61_g945</name>
</gene>
<dbReference type="EMBL" id="JAPHNI010000034">
    <property type="protein sequence ID" value="KAJ8117958.1"/>
    <property type="molecule type" value="Genomic_DNA"/>
</dbReference>
<comment type="caution">
    <text evidence="1">The sequence shown here is derived from an EMBL/GenBank/DDBJ whole genome shotgun (WGS) entry which is preliminary data.</text>
</comment>
<protein>
    <submittedName>
        <fullName evidence="1">Uncharacterized protein</fullName>
    </submittedName>
</protein>
<evidence type="ECO:0000313" key="2">
    <source>
        <dbReference type="Proteomes" id="UP001153331"/>
    </source>
</evidence>
<proteinExistence type="predicted"/>
<dbReference type="Proteomes" id="UP001153331">
    <property type="component" value="Unassembled WGS sequence"/>
</dbReference>
<organism evidence="1 2">
    <name type="scientific">Boeremia exigua</name>
    <dbReference type="NCBI Taxonomy" id="749465"/>
    <lineage>
        <taxon>Eukaryota</taxon>
        <taxon>Fungi</taxon>
        <taxon>Dikarya</taxon>
        <taxon>Ascomycota</taxon>
        <taxon>Pezizomycotina</taxon>
        <taxon>Dothideomycetes</taxon>
        <taxon>Pleosporomycetidae</taxon>
        <taxon>Pleosporales</taxon>
        <taxon>Pleosporineae</taxon>
        <taxon>Didymellaceae</taxon>
        <taxon>Boeremia</taxon>
    </lineage>
</organism>
<keyword evidence="2" id="KW-1185">Reference proteome</keyword>
<accession>A0ACC2ISB9</accession>
<name>A0ACC2ISB9_9PLEO</name>
<sequence length="725" mass="78288">MLTSTPESRFRAFTAEDARCCSIEVTKVGPAIAAIEAARSICQQICARPAIASRWLKLLTLALLEDLVLCLMPLASCCPVGSFLDVRKQPYKAAPTPMRATGTPRISSKLLMVLKKRQDKKEGQSGSFVVDASGRRQWGGLSTDKGRAETACGWQWGGKGEGGEGGEGKFDDSHLGVEFGSHLASDPTRTTPAASTQGSLKSSDAIQKLKDGHKRHPRAFRRSRSRGDSFLFACSASARQRDLATRAIFSILALDAQSHPAPRVNWHGISWHSKTDHSNMRSIIAPVLTLLASVATASLQIVPGATWTATNTGQHIQAHGGGILKVGDTWYWVGEDKTNGTSFININCYSSTNLVEWNYEGALLSQTASGDTGPGRVIERPKVIYNKSTKKYVMWMHIDSGDYKEAKIGVATGDSVCGKYTYLRSEQPLGFQSRDSGVFVDTDDKAYLLTEDRQNGLRINALSADYLTVTSNVFTFAEKYESPAIIKKNGVYFMFASQLTGWSPNDNYYSTATSLSGPWSGWQKFADSGSNTYSSQTTFVLPVGDNFVYMGDRWFSDNLMRSTYVWLPLTISGTTANLKNQVNWVLNPSTGASNAGPSEYQYEGEAATLSNNARVNTCSTCSGGKSAGYIGGPDGGTVVFSNVQSDATGRTSIRVKHLNGDRSQRIADVSVNGKTQRLAFLPHGGGDPGSSVLNADLKAGSNEIKFVGVNGGYAPDVDRLMVPKS</sequence>